<reference evidence="3" key="1">
    <citation type="submission" date="2018-07" db="EMBL/GenBank/DDBJ databases">
        <title>Streptacidiphilus bronchialis DSM 106435 chromosome.</title>
        <authorList>
            <person name="Batra D."/>
            <person name="Gulvik C.A."/>
        </authorList>
    </citation>
    <scope>NUCLEOTIDE SEQUENCE [LARGE SCALE GENOMIC DNA]</scope>
    <source>
        <strain evidence="3">DSM 106435</strain>
    </source>
</reference>
<feature type="region of interest" description="Disordered" evidence="1">
    <location>
        <begin position="16"/>
        <end position="56"/>
    </location>
</feature>
<gene>
    <name evidence="2" type="ORF">C7M71_012005</name>
</gene>
<keyword evidence="3" id="KW-1185">Reference proteome</keyword>
<proteinExistence type="predicted"/>
<sequence length="215" mass="23587">MREVLDERDACGHGTIQARVIELSGGRSREREGEREVSPDHETDGEQHLDLDPLPPGEELPRLMARFGRLLEQYDPGDVVVMSREEYDRREAAAYAGGWQDAAEEHRQHIAAARWEGWLGRWRPLRVVGGPGDVIPFPAGRRLEEPNGVPTGGADAGEAAEEQRAPQRGAPPRTPSVKPSLSPKSRRSKSPTIPRLAPPTRKPRPAGETPGDAAD</sequence>
<feature type="region of interest" description="Disordered" evidence="1">
    <location>
        <begin position="137"/>
        <end position="215"/>
    </location>
</feature>
<evidence type="ECO:0000256" key="1">
    <source>
        <dbReference type="SAM" id="MobiDB-lite"/>
    </source>
</evidence>
<dbReference type="KEGG" id="stri:C7M71_012005"/>
<evidence type="ECO:0000313" key="2">
    <source>
        <dbReference type="EMBL" id="AXI78057.1"/>
    </source>
</evidence>
<organism evidence="2 3">
    <name type="scientific">Peterkaempfera bronchialis</name>
    <dbReference type="NCBI Taxonomy" id="2126346"/>
    <lineage>
        <taxon>Bacteria</taxon>
        <taxon>Bacillati</taxon>
        <taxon>Actinomycetota</taxon>
        <taxon>Actinomycetes</taxon>
        <taxon>Kitasatosporales</taxon>
        <taxon>Streptomycetaceae</taxon>
        <taxon>Peterkaempfera</taxon>
    </lineage>
</organism>
<accession>A0A345SWF2</accession>
<feature type="compositionally biased region" description="Basic and acidic residues" evidence="1">
    <location>
        <begin position="27"/>
        <end position="51"/>
    </location>
</feature>
<protein>
    <submittedName>
        <fullName evidence="2">Uncharacterized protein</fullName>
    </submittedName>
</protein>
<dbReference type="EMBL" id="CP031264">
    <property type="protein sequence ID" value="AXI78057.1"/>
    <property type="molecule type" value="Genomic_DNA"/>
</dbReference>
<dbReference type="AlphaFoldDB" id="A0A345SWF2"/>
<dbReference type="Proteomes" id="UP000249340">
    <property type="component" value="Chromosome"/>
</dbReference>
<evidence type="ECO:0000313" key="3">
    <source>
        <dbReference type="Proteomes" id="UP000249340"/>
    </source>
</evidence>
<name>A0A345SWF2_9ACTN</name>